<evidence type="ECO:0000256" key="1">
    <source>
        <dbReference type="SAM" id="MobiDB-lite"/>
    </source>
</evidence>
<protein>
    <submittedName>
        <fullName evidence="4">EF-hand domain-containing protein</fullName>
    </submittedName>
</protein>
<dbReference type="Proteomes" id="UP001165384">
    <property type="component" value="Unassembled WGS sequence"/>
</dbReference>
<dbReference type="SUPFAM" id="SSF47473">
    <property type="entry name" value="EF-hand"/>
    <property type="match status" value="1"/>
</dbReference>
<feature type="domain" description="EF-hand" evidence="3">
    <location>
        <begin position="67"/>
        <end position="100"/>
    </location>
</feature>
<proteinExistence type="predicted"/>
<evidence type="ECO:0000313" key="5">
    <source>
        <dbReference type="Proteomes" id="UP001165384"/>
    </source>
</evidence>
<dbReference type="PROSITE" id="PS50222">
    <property type="entry name" value="EF_HAND_2"/>
    <property type="match status" value="1"/>
</dbReference>
<feature type="region of interest" description="Disordered" evidence="1">
    <location>
        <begin position="22"/>
        <end position="100"/>
    </location>
</feature>
<organism evidence="4 5">
    <name type="scientific">Dechloromonas hankyongensis</name>
    <dbReference type="NCBI Taxonomy" id="2908002"/>
    <lineage>
        <taxon>Bacteria</taxon>
        <taxon>Pseudomonadati</taxon>
        <taxon>Pseudomonadota</taxon>
        <taxon>Betaproteobacteria</taxon>
        <taxon>Rhodocyclales</taxon>
        <taxon>Azonexaceae</taxon>
        <taxon>Dechloromonas</taxon>
    </lineage>
</organism>
<sequence length="100" mass="10485">MNCKTSLATLLFLGALPLAAMAADATPPGGSTPGASSTATGGDDAIPPMFKELDANKDGYVSRDEAKRSAEVTARFSEMDTDRDGRITVSEFRKGTQPKM</sequence>
<evidence type="ECO:0000259" key="3">
    <source>
        <dbReference type="PROSITE" id="PS50222"/>
    </source>
</evidence>
<reference evidence="4" key="1">
    <citation type="submission" date="2022-01" db="EMBL/GenBank/DDBJ databases">
        <authorList>
            <person name="Jo J.-H."/>
            <person name="Im W.-T."/>
        </authorList>
    </citation>
    <scope>NUCLEOTIDE SEQUENCE</scope>
    <source>
        <strain evidence="4">XY25</strain>
    </source>
</reference>
<comment type="caution">
    <text evidence="4">The sequence shown here is derived from an EMBL/GenBank/DDBJ whole genome shotgun (WGS) entry which is preliminary data.</text>
</comment>
<feature type="chain" id="PRO_5045207706" evidence="2">
    <location>
        <begin position="23"/>
        <end position="100"/>
    </location>
</feature>
<dbReference type="CDD" id="cd00051">
    <property type="entry name" value="EFh"/>
    <property type="match status" value="1"/>
</dbReference>
<dbReference type="PROSITE" id="PS00018">
    <property type="entry name" value="EF_HAND_1"/>
    <property type="match status" value="1"/>
</dbReference>
<dbReference type="RefSeq" id="WP_275712087.1">
    <property type="nucleotide sequence ID" value="NZ_JAKLTN010000004.1"/>
</dbReference>
<keyword evidence="2" id="KW-0732">Signal</keyword>
<dbReference type="EMBL" id="JAKLTN010000004">
    <property type="protein sequence ID" value="MCG2578697.1"/>
    <property type="molecule type" value="Genomic_DNA"/>
</dbReference>
<accession>A0ABS9K6A0</accession>
<dbReference type="InterPro" id="IPR002048">
    <property type="entry name" value="EF_hand_dom"/>
</dbReference>
<dbReference type="InterPro" id="IPR011992">
    <property type="entry name" value="EF-hand-dom_pair"/>
</dbReference>
<dbReference type="InterPro" id="IPR018247">
    <property type="entry name" value="EF_Hand_1_Ca_BS"/>
</dbReference>
<keyword evidence="5" id="KW-1185">Reference proteome</keyword>
<feature type="signal peptide" evidence="2">
    <location>
        <begin position="1"/>
        <end position="22"/>
    </location>
</feature>
<dbReference type="Gene3D" id="1.10.238.10">
    <property type="entry name" value="EF-hand"/>
    <property type="match status" value="1"/>
</dbReference>
<evidence type="ECO:0000313" key="4">
    <source>
        <dbReference type="EMBL" id="MCG2578697.1"/>
    </source>
</evidence>
<gene>
    <name evidence="4" type="ORF">LZ012_16990</name>
</gene>
<feature type="compositionally biased region" description="Basic and acidic residues" evidence="1">
    <location>
        <begin position="77"/>
        <end position="94"/>
    </location>
</feature>
<evidence type="ECO:0000256" key="2">
    <source>
        <dbReference type="SAM" id="SignalP"/>
    </source>
</evidence>
<name>A0ABS9K6A0_9RHOO</name>
<feature type="compositionally biased region" description="Basic and acidic residues" evidence="1">
    <location>
        <begin position="51"/>
        <end position="70"/>
    </location>
</feature>
<dbReference type="Pfam" id="PF13499">
    <property type="entry name" value="EF-hand_7"/>
    <property type="match status" value="1"/>
</dbReference>